<dbReference type="EMBL" id="FOQY01000005">
    <property type="protein sequence ID" value="SFI80915.1"/>
    <property type="molecule type" value="Genomic_DNA"/>
</dbReference>
<organism evidence="1 2">
    <name type="scientific">Streptosporangium canum</name>
    <dbReference type="NCBI Taxonomy" id="324952"/>
    <lineage>
        <taxon>Bacteria</taxon>
        <taxon>Bacillati</taxon>
        <taxon>Actinomycetota</taxon>
        <taxon>Actinomycetes</taxon>
        <taxon>Streptosporangiales</taxon>
        <taxon>Streptosporangiaceae</taxon>
        <taxon>Streptosporangium</taxon>
    </lineage>
</organism>
<name>A0A1I3L948_9ACTN</name>
<dbReference type="Proteomes" id="UP000199111">
    <property type="component" value="Unassembled WGS sequence"/>
</dbReference>
<reference evidence="2" key="1">
    <citation type="submission" date="2016-10" db="EMBL/GenBank/DDBJ databases">
        <authorList>
            <person name="Varghese N."/>
            <person name="Submissions S."/>
        </authorList>
    </citation>
    <scope>NUCLEOTIDE SEQUENCE [LARGE SCALE GENOMIC DNA]</scope>
    <source>
        <strain evidence="2">CGMCC 4.2126</strain>
    </source>
</reference>
<sequence length="60" mass="7208">MNYKRCEWAFCNHKARWHLSRKKPTGGTREAEFCTGHAVDAMSYPECIWERFERIKEDAE</sequence>
<proteinExistence type="predicted"/>
<evidence type="ECO:0000313" key="2">
    <source>
        <dbReference type="Proteomes" id="UP000199111"/>
    </source>
</evidence>
<protein>
    <submittedName>
        <fullName evidence="1">Uncharacterized protein</fullName>
    </submittedName>
</protein>
<dbReference type="AlphaFoldDB" id="A0A1I3L948"/>
<gene>
    <name evidence="1" type="ORF">SAMN05216275_10546</name>
</gene>
<evidence type="ECO:0000313" key="1">
    <source>
        <dbReference type="EMBL" id="SFI80915.1"/>
    </source>
</evidence>
<keyword evidence="2" id="KW-1185">Reference proteome</keyword>
<accession>A0A1I3L948</accession>